<feature type="compositionally biased region" description="Gly residues" evidence="7">
    <location>
        <begin position="262"/>
        <end position="272"/>
    </location>
</feature>
<dbReference type="CDD" id="cd02243">
    <property type="entry name" value="cupin_11S_legumin_C"/>
    <property type="match status" value="1"/>
</dbReference>
<dbReference type="Pfam" id="PF00190">
    <property type="entry name" value="Cupin_1"/>
    <property type="match status" value="2"/>
</dbReference>
<dbReference type="SMART" id="SM00835">
    <property type="entry name" value="Cupin_1"/>
    <property type="match status" value="2"/>
</dbReference>
<gene>
    <name evidence="9" type="ORF">SAY87_021692</name>
    <name evidence="10" type="ORF">SAY87_021693</name>
</gene>
<dbReference type="PANTHER" id="PTHR31189">
    <property type="entry name" value="OS03G0336100 PROTEIN-RELATED"/>
    <property type="match status" value="1"/>
</dbReference>
<feature type="domain" description="Cupin type-1" evidence="8">
    <location>
        <begin position="386"/>
        <end position="535"/>
    </location>
</feature>
<dbReference type="InterPro" id="IPR011051">
    <property type="entry name" value="RmlC_Cupin_sf"/>
</dbReference>
<comment type="caution">
    <text evidence="10">The sequence shown here is derived from an EMBL/GenBank/DDBJ whole genome shotgun (WGS) entry which is preliminary data.</text>
</comment>
<comment type="similarity">
    <text evidence="1 6">Belongs to the 11S seed storage protein (globulins) family.</text>
</comment>
<evidence type="ECO:0000256" key="6">
    <source>
        <dbReference type="RuleBase" id="RU003681"/>
    </source>
</evidence>
<dbReference type="AlphaFoldDB" id="A0AAN7JRE3"/>
<dbReference type="InterPro" id="IPR050253">
    <property type="entry name" value="Seed_Storage-Functional"/>
</dbReference>
<evidence type="ECO:0000256" key="2">
    <source>
        <dbReference type="ARBA" id="ARBA00022729"/>
    </source>
</evidence>
<feature type="region of interest" description="Disordered" evidence="7">
    <location>
        <begin position="322"/>
        <end position="374"/>
    </location>
</feature>
<evidence type="ECO:0000256" key="5">
    <source>
        <dbReference type="ARBA" id="ARBA00023157"/>
    </source>
</evidence>
<dbReference type="EMBL" id="JAXIOK010000016">
    <property type="protein sequence ID" value="KAK4752895.1"/>
    <property type="molecule type" value="Genomic_DNA"/>
</dbReference>
<feature type="compositionally biased region" description="Basic and acidic residues" evidence="7">
    <location>
        <begin position="323"/>
        <end position="349"/>
    </location>
</feature>
<evidence type="ECO:0000313" key="9">
    <source>
        <dbReference type="EMBL" id="KAK4752894.1"/>
    </source>
</evidence>
<feature type="region of interest" description="Disordered" evidence="7">
    <location>
        <begin position="240"/>
        <end position="272"/>
    </location>
</feature>
<dbReference type="InterPro" id="IPR022379">
    <property type="entry name" value="11S_seedstore_CS"/>
</dbReference>
<dbReference type="FunFam" id="2.60.120.10:FF:000073">
    <property type="entry name" value="Glycinin G1"/>
    <property type="match status" value="1"/>
</dbReference>
<feature type="signal peptide" evidence="6">
    <location>
        <begin position="1"/>
        <end position="24"/>
    </location>
</feature>
<dbReference type="InterPro" id="IPR006045">
    <property type="entry name" value="Cupin_1"/>
</dbReference>
<feature type="chain" id="PRO_5044522595" description="Cupin type-1 domain-containing protein" evidence="6">
    <location>
        <begin position="25"/>
        <end position="561"/>
    </location>
</feature>
<sequence>MANHPRLLILALVLVVAAFEEVLSTSVMGPRHRGGRELDECQLSRLNSLEPTNRIQCEAGTIESWDPNEDEFRCAGVTAVRHIIEPNGLLLPSYTNAPQLIYIVEGKGMQGVVLPGCPETFQSSQQQSQYGGRREFGQREEFGERGSTGKREQFGQKGEKAGKREEIGERGAAGQQGRQLRDQHQKIRHFRQGDILAIPIGAAQWVYNDGDRPIVAVVLLDTTNNHNQLDLYPRRFYLAGNPEQEHPSEGERRRHSQQPFGRRGGQGGGEGTGCRNIFCGIDAEFIAEAFRVDMDLATKLQNESDNRNSIVKVEGRLQVLRPPRREQQLERGSRRETEWETERESERYGRRGGGGYTEEAGSYEGYEEEEKENGVEETLCTMRLRENIADPRRADVYTQNVGRINTVNSHNLPILSWLQLSAEHGVLQSKAMMVPHWNMNAHSVIYVIRGRAKVQVVDNNGQAVFDEDLQEGRILVVPQSFAVVKRAESEEFEWVSFKTSDNAMINTAAGRNSYMRALPDEVVANAYQISREEARRLKYNRKGTTVFMPEGGSSSHRRAEA</sequence>
<keyword evidence="3 6" id="KW-0758">Storage protein</keyword>
<accession>A0AAN7JRE3</accession>
<evidence type="ECO:0000256" key="4">
    <source>
        <dbReference type="ARBA" id="ARBA00023129"/>
    </source>
</evidence>
<dbReference type="GO" id="GO:0010431">
    <property type="term" value="P:seed maturation"/>
    <property type="evidence" value="ECO:0007669"/>
    <property type="project" value="UniProtKB-ARBA"/>
</dbReference>
<dbReference type="GO" id="GO:0045735">
    <property type="term" value="F:nutrient reservoir activity"/>
    <property type="evidence" value="ECO:0007669"/>
    <property type="project" value="UniProtKB-KW"/>
</dbReference>
<dbReference type="CDD" id="cd02242">
    <property type="entry name" value="cupin_11S_legumin_N"/>
    <property type="match status" value="1"/>
</dbReference>
<evidence type="ECO:0000259" key="8">
    <source>
        <dbReference type="SMART" id="SM00835"/>
    </source>
</evidence>
<name>A0AAN7JRE3_9MYRT</name>
<evidence type="ECO:0000256" key="7">
    <source>
        <dbReference type="SAM" id="MobiDB-lite"/>
    </source>
</evidence>
<comment type="subunit">
    <text evidence="6">Hexamer; each subunit is composed of an acidic and a basic chain derived from a single precursor and linked by a disulfide bond.</text>
</comment>
<dbReference type="InterPro" id="IPR014710">
    <property type="entry name" value="RmlC-like_jellyroll"/>
</dbReference>
<evidence type="ECO:0000313" key="11">
    <source>
        <dbReference type="Proteomes" id="UP001345219"/>
    </source>
</evidence>
<dbReference type="PANTHER" id="PTHR31189:SF35">
    <property type="entry name" value="12S SEED STORAGE PROTEIN CRB"/>
    <property type="match status" value="1"/>
</dbReference>
<reference evidence="10 11" key="1">
    <citation type="journal article" date="2023" name="Hortic Res">
        <title>Pangenome of water caltrop reveals structural variations and asymmetric subgenome divergence after allopolyploidization.</title>
        <authorList>
            <person name="Zhang X."/>
            <person name="Chen Y."/>
            <person name="Wang L."/>
            <person name="Yuan Y."/>
            <person name="Fang M."/>
            <person name="Shi L."/>
            <person name="Lu R."/>
            <person name="Comes H.P."/>
            <person name="Ma Y."/>
            <person name="Chen Y."/>
            <person name="Huang G."/>
            <person name="Zhou Y."/>
            <person name="Zheng Z."/>
            <person name="Qiu Y."/>
        </authorList>
    </citation>
    <scope>NUCLEOTIDE SEQUENCE [LARGE SCALE GENOMIC DNA]</scope>
    <source>
        <tissue evidence="10">Roots</tissue>
    </source>
</reference>
<dbReference type="Proteomes" id="UP001345219">
    <property type="component" value="Chromosome 16"/>
</dbReference>
<dbReference type="EMBL" id="JAXIOK010000016">
    <property type="protein sequence ID" value="KAK4752894.1"/>
    <property type="molecule type" value="Genomic_DNA"/>
</dbReference>
<feature type="region of interest" description="Disordered" evidence="7">
    <location>
        <begin position="139"/>
        <end position="184"/>
    </location>
</feature>
<dbReference type="PRINTS" id="PR00439">
    <property type="entry name" value="11SGLOBULIN"/>
</dbReference>
<feature type="compositionally biased region" description="Basic and acidic residues" evidence="7">
    <location>
        <begin position="139"/>
        <end position="169"/>
    </location>
</feature>
<feature type="domain" description="Cupin type-1" evidence="8">
    <location>
        <begin position="44"/>
        <end position="298"/>
    </location>
</feature>
<keyword evidence="5 6" id="KW-1015">Disulfide bond</keyword>
<dbReference type="PROSITE" id="PS00305">
    <property type="entry name" value="11S_SEED_STORAGE"/>
    <property type="match status" value="1"/>
</dbReference>
<organism evidence="10 11">
    <name type="scientific">Trapa incisa</name>
    <dbReference type="NCBI Taxonomy" id="236973"/>
    <lineage>
        <taxon>Eukaryota</taxon>
        <taxon>Viridiplantae</taxon>
        <taxon>Streptophyta</taxon>
        <taxon>Embryophyta</taxon>
        <taxon>Tracheophyta</taxon>
        <taxon>Spermatophyta</taxon>
        <taxon>Magnoliopsida</taxon>
        <taxon>eudicotyledons</taxon>
        <taxon>Gunneridae</taxon>
        <taxon>Pentapetalae</taxon>
        <taxon>rosids</taxon>
        <taxon>malvids</taxon>
        <taxon>Myrtales</taxon>
        <taxon>Lythraceae</taxon>
        <taxon>Trapa</taxon>
    </lineage>
</organism>
<keyword evidence="11" id="KW-1185">Reference proteome</keyword>
<dbReference type="SUPFAM" id="SSF51182">
    <property type="entry name" value="RmlC-like cupins"/>
    <property type="match status" value="1"/>
</dbReference>
<evidence type="ECO:0000313" key="10">
    <source>
        <dbReference type="EMBL" id="KAK4752895.1"/>
    </source>
</evidence>
<evidence type="ECO:0000256" key="1">
    <source>
        <dbReference type="ARBA" id="ARBA00007178"/>
    </source>
</evidence>
<reference evidence="10" key="2">
    <citation type="submission" date="2023-11" db="EMBL/GenBank/DDBJ databases">
        <authorList>
            <person name="Zhang X."/>
        </authorList>
    </citation>
    <scope>NUCLEOTIDE SEQUENCE</scope>
    <source>
        <tissue evidence="10">Roots</tissue>
    </source>
</reference>
<dbReference type="Gene3D" id="2.60.120.10">
    <property type="entry name" value="Jelly Rolls"/>
    <property type="match status" value="3"/>
</dbReference>
<dbReference type="InterPro" id="IPR006044">
    <property type="entry name" value="11S_seedstore_pln"/>
</dbReference>
<comment type="function">
    <text evidence="6">Seed storage protein.</text>
</comment>
<evidence type="ECO:0000256" key="3">
    <source>
        <dbReference type="ARBA" id="ARBA00022761"/>
    </source>
</evidence>
<keyword evidence="2 6" id="KW-0732">Signal</keyword>
<feature type="compositionally biased region" description="Basic and acidic residues" evidence="7">
    <location>
        <begin position="243"/>
        <end position="252"/>
    </location>
</feature>
<proteinExistence type="inferred from homology"/>
<protein>
    <recommendedName>
        <fullName evidence="8">Cupin type-1 domain-containing protein</fullName>
    </recommendedName>
</protein>
<keyword evidence="4 6" id="KW-0708">Seed storage protein</keyword>